<feature type="region of interest" description="Disordered" evidence="1">
    <location>
        <begin position="115"/>
        <end position="169"/>
    </location>
</feature>
<feature type="compositionally biased region" description="Basic and acidic residues" evidence="1">
    <location>
        <begin position="145"/>
        <end position="169"/>
    </location>
</feature>
<evidence type="ECO:0000256" key="1">
    <source>
        <dbReference type="SAM" id="MobiDB-lite"/>
    </source>
</evidence>
<dbReference type="InterPro" id="IPR013730">
    <property type="entry name" value="Fyv7/TAP26"/>
</dbReference>
<feature type="compositionally biased region" description="Basic and acidic residues" evidence="1">
    <location>
        <begin position="61"/>
        <end position="70"/>
    </location>
</feature>
<dbReference type="EMBL" id="JADWDJ010000017">
    <property type="protein sequence ID" value="KAG5267996.1"/>
    <property type="molecule type" value="Genomic_DNA"/>
</dbReference>
<comment type="caution">
    <text evidence="2">The sequence shown here is derived from an EMBL/GenBank/DDBJ whole genome shotgun (WGS) entry which is preliminary data.</text>
</comment>
<evidence type="ECO:0000313" key="2">
    <source>
        <dbReference type="EMBL" id="KAG5267996.1"/>
    </source>
</evidence>
<organism evidence="2 3">
    <name type="scientific">Alosa alosa</name>
    <name type="common">allis shad</name>
    <dbReference type="NCBI Taxonomy" id="278164"/>
    <lineage>
        <taxon>Eukaryota</taxon>
        <taxon>Metazoa</taxon>
        <taxon>Chordata</taxon>
        <taxon>Craniata</taxon>
        <taxon>Vertebrata</taxon>
        <taxon>Euteleostomi</taxon>
        <taxon>Actinopterygii</taxon>
        <taxon>Neopterygii</taxon>
        <taxon>Teleostei</taxon>
        <taxon>Clupei</taxon>
        <taxon>Clupeiformes</taxon>
        <taxon>Clupeoidei</taxon>
        <taxon>Clupeidae</taxon>
        <taxon>Alosa</taxon>
    </lineage>
</organism>
<dbReference type="Proteomes" id="UP000823561">
    <property type="component" value="Chromosome 17"/>
</dbReference>
<gene>
    <name evidence="2" type="ORF">AALO_G00228280</name>
</gene>
<protein>
    <submittedName>
        <fullName evidence="2">Uncharacterized protein</fullName>
    </submittedName>
</protein>
<name>A0AAV6G343_9TELE</name>
<evidence type="ECO:0000313" key="3">
    <source>
        <dbReference type="Proteomes" id="UP000823561"/>
    </source>
</evidence>
<reference evidence="2 3" key="1">
    <citation type="submission" date="2020-10" db="EMBL/GenBank/DDBJ databases">
        <title>Chromosome-scale genome assembly of the Allis shad, Alosa alosa.</title>
        <authorList>
            <person name="Margot Z."/>
            <person name="Christophe K."/>
            <person name="Cabau C."/>
            <person name="Louis A."/>
            <person name="Berthelot C."/>
            <person name="Parey E."/>
            <person name="Roest Crollius H."/>
            <person name="Montfort J."/>
            <person name="Robinson-Rechavi M."/>
            <person name="Bucao C."/>
            <person name="Bouchez O."/>
            <person name="Gislard M."/>
            <person name="Lluch J."/>
            <person name="Milhes M."/>
            <person name="Lampietro C."/>
            <person name="Lopez Roques C."/>
            <person name="Donnadieu C."/>
            <person name="Braasch I."/>
            <person name="Desvignes T."/>
            <person name="Postlethwait J."/>
            <person name="Bobe J."/>
            <person name="Guiguen Y."/>
        </authorList>
    </citation>
    <scope>NUCLEOTIDE SEQUENCE [LARGE SCALE GENOMIC DNA]</scope>
    <source>
        <strain evidence="2">M-15738</strain>
        <tissue evidence="2">Blood</tissue>
    </source>
</reference>
<accession>A0AAV6G343</accession>
<sequence>MRVTSALRAIQRGLGFAFKRREKVKHEYNKLCRKQRKNKGEETFLTDKYPEHLEHLYLAEEQRQRNEELKKRHGRTERKTASMGKEEEEEDRHKFCPDNVSIITAADQAVCSDQTNNVSTQFPPASTPQSDRMKKRWKMTSYSQTKEDYEKQREERERKNEEYQKYTAAKEEALRKYKEKKKATYQLLKKKKPRKANPT</sequence>
<feature type="region of interest" description="Disordered" evidence="1">
    <location>
        <begin position="61"/>
        <end position="93"/>
    </location>
</feature>
<dbReference type="AlphaFoldDB" id="A0AAV6G343"/>
<dbReference type="PRINTS" id="PR01854">
    <property type="entry name" value="BR22PROTEIN"/>
</dbReference>
<keyword evidence="3" id="KW-1185">Reference proteome</keyword>
<proteinExistence type="predicted"/>
<feature type="compositionally biased region" description="Polar residues" evidence="1">
    <location>
        <begin position="115"/>
        <end position="130"/>
    </location>
</feature>